<dbReference type="Gene3D" id="1.10.630.10">
    <property type="entry name" value="Cytochrome P450"/>
    <property type="match status" value="1"/>
</dbReference>
<dbReference type="EMBL" id="LMWY01000012">
    <property type="protein sequence ID" value="KUO04447.1"/>
    <property type="molecule type" value="Genomic_DNA"/>
</dbReference>
<evidence type="ECO:0000256" key="5">
    <source>
        <dbReference type="ARBA" id="ARBA00023004"/>
    </source>
</evidence>
<dbReference type="FunFam" id="1.10.630.10:FF:000018">
    <property type="entry name" value="Cytochrome P450 monooxygenase"/>
    <property type="match status" value="1"/>
</dbReference>
<dbReference type="InterPro" id="IPR036396">
    <property type="entry name" value="Cyt_P450_sf"/>
</dbReference>
<dbReference type="InterPro" id="IPR001128">
    <property type="entry name" value="Cyt_P450"/>
</dbReference>
<dbReference type="InterPro" id="IPR002397">
    <property type="entry name" value="Cyt_P450_B"/>
</dbReference>
<keyword evidence="9" id="KW-1185">Reference proteome</keyword>
<name>A0A124IA34_9ACTN</name>
<gene>
    <name evidence="8" type="ORF">AQJ67_11975</name>
</gene>
<comment type="caution">
    <text evidence="8">The sequence shown here is derived from an EMBL/GenBank/DDBJ whole genome shotgun (WGS) entry which is preliminary data.</text>
</comment>
<dbReference type="PANTHER" id="PTHR46696">
    <property type="entry name" value="P450, PUTATIVE (EUROFUNG)-RELATED"/>
    <property type="match status" value="1"/>
</dbReference>
<keyword evidence="3 7" id="KW-0479">Metal-binding</keyword>
<proteinExistence type="inferred from homology"/>
<dbReference type="GO" id="GO:0020037">
    <property type="term" value="F:heme binding"/>
    <property type="evidence" value="ECO:0007669"/>
    <property type="project" value="InterPro"/>
</dbReference>
<evidence type="ECO:0000256" key="2">
    <source>
        <dbReference type="ARBA" id="ARBA00022617"/>
    </source>
</evidence>
<evidence type="ECO:0000256" key="7">
    <source>
        <dbReference type="RuleBase" id="RU000461"/>
    </source>
</evidence>
<organism evidence="8 9">
    <name type="scientific">Streptomyces caeruleatus</name>
    <dbReference type="NCBI Taxonomy" id="661399"/>
    <lineage>
        <taxon>Bacteria</taxon>
        <taxon>Bacillati</taxon>
        <taxon>Actinomycetota</taxon>
        <taxon>Actinomycetes</taxon>
        <taxon>Kitasatosporales</taxon>
        <taxon>Streptomycetaceae</taxon>
        <taxon>Streptomyces</taxon>
    </lineage>
</organism>
<dbReference type="Pfam" id="PF00067">
    <property type="entry name" value="p450"/>
    <property type="match status" value="1"/>
</dbReference>
<dbReference type="GO" id="GO:0005506">
    <property type="term" value="F:iron ion binding"/>
    <property type="evidence" value="ECO:0007669"/>
    <property type="project" value="InterPro"/>
</dbReference>
<sequence length="423" mass="47581">MRLNQPVPHEDIDLEAVDLTDSTLYGAGDPHSIWNAMRHRDPVRWQQVDETLGFWSVTRFEDADLVLRDHTLFTSQRGTMLFLLGKEDPARGRQMAATDPPRHTRMRVPMQRALTNKQVEKYRDAVTTEVHRLLTPALGGEPFDFAEAMMNLPMATAGTMMGLPRADWTRLTQLTTMSIAPEDPEFAGPGGVEATLQSAHRELFAYFHDILRERRDNLGDDLISLLLGMDIDGRRLETGAILSNCYSLILGANVTTPFVPTGAMAELVGTPLLDEWRSDPKLLNTGVDEALRWASPANHFMRYALQDIELRGKKIRAGDAVVAWLGSANRDEEAFDDPFTFDIRRKPNRHIAFGSGAHYCVGHTVARMSLKILFTELFENFESFELAGEIEHLHSNFVAGIKHMPMVAKLKQGSVKRYAELAR</sequence>
<keyword evidence="6 7" id="KW-0503">Monooxygenase</keyword>
<dbReference type="Proteomes" id="UP000053429">
    <property type="component" value="Unassembled WGS sequence"/>
</dbReference>
<reference evidence="8 9" key="1">
    <citation type="submission" date="2015-10" db="EMBL/GenBank/DDBJ databases">
        <title>Draft genome sequence of Streptomyces caeruleatus NRRL B-24802, type strain for the species Streptomyces caeruleatus.</title>
        <authorList>
            <person name="Ruckert C."/>
            <person name="Winkler A."/>
            <person name="Kalinowski J."/>
            <person name="Kampfer P."/>
            <person name="Glaeser S."/>
        </authorList>
    </citation>
    <scope>NUCLEOTIDE SEQUENCE [LARGE SCALE GENOMIC DNA]</scope>
    <source>
        <strain evidence="8 9">NRRL B-24802</strain>
    </source>
</reference>
<dbReference type="PROSITE" id="PS00086">
    <property type="entry name" value="CYTOCHROME_P450"/>
    <property type="match status" value="1"/>
</dbReference>
<dbReference type="PRINTS" id="PR00359">
    <property type="entry name" value="BP450"/>
</dbReference>
<dbReference type="PANTHER" id="PTHR46696:SF4">
    <property type="entry name" value="BIOTIN BIOSYNTHESIS CYTOCHROME P450"/>
    <property type="match status" value="1"/>
</dbReference>
<keyword evidence="4 7" id="KW-0560">Oxidoreductase</keyword>
<protein>
    <submittedName>
        <fullName evidence="8">Cytochrome</fullName>
    </submittedName>
</protein>
<evidence type="ECO:0000256" key="6">
    <source>
        <dbReference type="ARBA" id="ARBA00023033"/>
    </source>
</evidence>
<dbReference type="AlphaFoldDB" id="A0A124IA34"/>
<comment type="similarity">
    <text evidence="1 7">Belongs to the cytochrome P450 family.</text>
</comment>
<evidence type="ECO:0000256" key="3">
    <source>
        <dbReference type="ARBA" id="ARBA00022723"/>
    </source>
</evidence>
<dbReference type="STRING" id="661399.AQJ67_11975"/>
<evidence type="ECO:0000313" key="8">
    <source>
        <dbReference type="EMBL" id="KUO04447.1"/>
    </source>
</evidence>
<dbReference type="SUPFAM" id="SSF48264">
    <property type="entry name" value="Cytochrome P450"/>
    <property type="match status" value="1"/>
</dbReference>
<dbReference type="InterPro" id="IPR017972">
    <property type="entry name" value="Cyt_P450_CS"/>
</dbReference>
<dbReference type="CDD" id="cd11033">
    <property type="entry name" value="CYP142-like"/>
    <property type="match status" value="1"/>
</dbReference>
<evidence type="ECO:0000256" key="1">
    <source>
        <dbReference type="ARBA" id="ARBA00010617"/>
    </source>
</evidence>
<keyword evidence="5 7" id="KW-0408">Iron</keyword>
<dbReference type="GO" id="GO:0006707">
    <property type="term" value="P:cholesterol catabolic process"/>
    <property type="evidence" value="ECO:0007669"/>
    <property type="project" value="TreeGrafter"/>
</dbReference>
<dbReference type="GO" id="GO:0036199">
    <property type="term" value="F:cholest-4-en-3-one 26-monooxygenase activity"/>
    <property type="evidence" value="ECO:0007669"/>
    <property type="project" value="TreeGrafter"/>
</dbReference>
<dbReference type="OrthoDB" id="5241086at2"/>
<keyword evidence="2 7" id="KW-0349">Heme</keyword>
<evidence type="ECO:0000256" key="4">
    <source>
        <dbReference type="ARBA" id="ARBA00023002"/>
    </source>
</evidence>
<dbReference type="RefSeq" id="WP_062718278.1">
    <property type="nucleotide sequence ID" value="NZ_KQ948926.1"/>
</dbReference>
<dbReference type="GO" id="GO:0008395">
    <property type="term" value="F:steroid hydroxylase activity"/>
    <property type="evidence" value="ECO:0007669"/>
    <property type="project" value="TreeGrafter"/>
</dbReference>
<evidence type="ECO:0000313" key="9">
    <source>
        <dbReference type="Proteomes" id="UP000053429"/>
    </source>
</evidence>
<accession>A0A124IA34</accession>